<keyword evidence="3" id="KW-1185">Reference proteome</keyword>
<name>A0ABT1U1E1_9GAMM</name>
<evidence type="ECO:0000313" key="2">
    <source>
        <dbReference type="EMBL" id="MCQ8127650.1"/>
    </source>
</evidence>
<proteinExistence type="predicted"/>
<accession>A0ABT1U1E1</accession>
<evidence type="ECO:0000313" key="3">
    <source>
        <dbReference type="Proteomes" id="UP001524586"/>
    </source>
</evidence>
<comment type="caution">
    <text evidence="2">The sequence shown here is derived from an EMBL/GenBank/DDBJ whole genome shotgun (WGS) entry which is preliminary data.</text>
</comment>
<reference evidence="2 3" key="1">
    <citation type="submission" date="2022-07" db="EMBL/GenBank/DDBJ databases">
        <title>Methylomonas rivi sp. nov., Methylomonas rosea sp. nov., Methylomonas aureus sp. nov. and Methylomonas subterranea sp. nov., four novel methanotrophs isolated from a freshwater creek and the deep terrestrial subsurface.</title>
        <authorList>
            <person name="Abin C."/>
            <person name="Sankaranarayanan K."/>
            <person name="Garner C."/>
            <person name="Sindelar R."/>
            <person name="Kotary K."/>
            <person name="Garner R."/>
            <person name="Barclay S."/>
            <person name="Lawson P."/>
            <person name="Krumholz L."/>
        </authorList>
    </citation>
    <scope>NUCLEOTIDE SEQUENCE [LARGE SCALE GENOMIC DNA]</scope>
    <source>
        <strain evidence="2 3">WSC-6</strain>
    </source>
</reference>
<dbReference type="EMBL" id="JANIBK010000012">
    <property type="protein sequence ID" value="MCQ8127650.1"/>
    <property type="molecule type" value="Genomic_DNA"/>
</dbReference>
<protein>
    <submittedName>
        <fullName evidence="2">STAS-like domain-containing protein</fullName>
    </submittedName>
</protein>
<dbReference type="Proteomes" id="UP001524586">
    <property type="component" value="Unassembled WGS sequence"/>
</dbReference>
<feature type="domain" description="DUF4325" evidence="1">
    <location>
        <begin position="22"/>
        <end position="84"/>
    </location>
</feature>
<organism evidence="2 3">
    <name type="scientific">Methylomonas rivi</name>
    <dbReference type="NCBI Taxonomy" id="2952226"/>
    <lineage>
        <taxon>Bacteria</taxon>
        <taxon>Pseudomonadati</taxon>
        <taxon>Pseudomonadota</taxon>
        <taxon>Gammaproteobacteria</taxon>
        <taxon>Methylococcales</taxon>
        <taxon>Methylococcaceae</taxon>
        <taxon>Methylomonas</taxon>
    </lineage>
</organism>
<dbReference type="Pfam" id="PF14213">
    <property type="entry name" value="DUF4325"/>
    <property type="match status" value="1"/>
</dbReference>
<gene>
    <name evidence="2" type="ORF">NP596_04180</name>
</gene>
<evidence type="ECO:0000259" key="1">
    <source>
        <dbReference type="Pfam" id="PF14213"/>
    </source>
</evidence>
<dbReference type="RefSeq" id="WP_256613987.1">
    <property type="nucleotide sequence ID" value="NZ_JANIBK010000012.1"/>
</dbReference>
<dbReference type="InterPro" id="IPR025474">
    <property type="entry name" value="DUF4325"/>
</dbReference>
<sequence length="117" mass="13198">MNPIVISVFNLVGSSFCVEAKDGEAIFQAISKALQQEQVVEISFQNVEMLTSAFLNTAIGQLYRDFSEEQVRASVKVTEMADADKALLRRVIETAKLYYKDPTWLEESVKQIMGEEE</sequence>